<name>A0ABT8CQU7_9FLAO</name>
<comment type="caution">
    <text evidence="2">The sequence shown here is derived from an EMBL/GenBank/DDBJ whole genome shotgun (WGS) entry which is preliminary data.</text>
</comment>
<dbReference type="RefSeq" id="WP_290362627.1">
    <property type="nucleotide sequence ID" value="NZ_JAUFQU010000001.1"/>
</dbReference>
<proteinExistence type="predicted"/>
<gene>
    <name evidence="2" type="ORF">QW060_05380</name>
</gene>
<dbReference type="PROSITE" id="PS51186">
    <property type="entry name" value="GNAT"/>
    <property type="match status" value="1"/>
</dbReference>
<dbReference type="InterPro" id="IPR016181">
    <property type="entry name" value="Acyl_CoA_acyltransferase"/>
</dbReference>
<reference evidence="3" key="1">
    <citation type="journal article" date="2019" name="Int. J. Syst. Evol. Microbiol.">
        <title>The Global Catalogue of Microorganisms (GCM) 10K type strain sequencing project: providing services to taxonomists for standard genome sequencing and annotation.</title>
        <authorList>
            <consortium name="The Broad Institute Genomics Platform"/>
            <consortium name="The Broad Institute Genome Sequencing Center for Infectious Disease"/>
            <person name="Wu L."/>
            <person name="Ma J."/>
        </authorList>
    </citation>
    <scope>NUCLEOTIDE SEQUENCE [LARGE SCALE GENOMIC DNA]</scope>
    <source>
        <strain evidence="3">CECT 7184</strain>
    </source>
</reference>
<dbReference type="InterPro" id="IPR000182">
    <property type="entry name" value="GNAT_dom"/>
</dbReference>
<organism evidence="2 3">
    <name type="scientific">Paenimyroides ceti</name>
    <dbReference type="NCBI Taxonomy" id="395087"/>
    <lineage>
        <taxon>Bacteria</taxon>
        <taxon>Pseudomonadati</taxon>
        <taxon>Bacteroidota</taxon>
        <taxon>Flavobacteriia</taxon>
        <taxon>Flavobacteriales</taxon>
        <taxon>Flavobacteriaceae</taxon>
        <taxon>Paenimyroides</taxon>
    </lineage>
</organism>
<keyword evidence="3" id="KW-1185">Reference proteome</keyword>
<protein>
    <submittedName>
        <fullName evidence="2">GNAT family N-acetyltransferase</fullName>
    </submittedName>
</protein>
<evidence type="ECO:0000313" key="3">
    <source>
        <dbReference type="Proteomes" id="UP001242368"/>
    </source>
</evidence>
<sequence>MMQIIKLTQLNETQKEQIFDLWNTEYPEKLVYHSMADFESYLSRLTEQNHYVLSDTNDKIKGWAITFIRENEKWFAIIISGKLHGKGIGTEMLNELKKNESILNGWVIDHNSDKKHNGDRYRSPLEFYIKNGFKVIRETRLELEVMSAVKIKWIK</sequence>
<feature type="domain" description="N-acetyltransferase" evidence="1">
    <location>
        <begin position="5"/>
        <end position="155"/>
    </location>
</feature>
<dbReference type="Pfam" id="PF13508">
    <property type="entry name" value="Acetyltransf_7"/>
    <property type="match status" value="1"/>
</dbReference>
<evidence type="ECO:0000313" key="2">
    <source>
        <dbReference type="EMBL" id="MDN3706559.1"/>
    </source>
</evidence>
<evidence type="ECO:0000259" key="1">
    <source>
        <dbReference type="PROSITE" id="PS51186"/>
    </source>
</evidence>
<dbReference type="Gene3D" id="3.40.630.30">
    <property type="match status" value="1"/>
</dbReference>
<accession>A0ABT8CQU7</accession>
<dbReference type="SUPFAM" id="SSF55729">
    <property type="entry name" value="Acyl-CoA N-acyltransferases (Nat)"/>
    <property type="match status" value="1"/>
</dbReference>
<dbReference type="Proteomes" id="UP001242368">
    <property type="component" value="Unassembled WGS sequence"/>
</dbReference>
<dbReference type="EMBL" id="JAUFQU010000001">
    <property type="protein sequence ID" value="MDN3706559.1"/>
    <property type="molecule type" value="Genomic_DNA"/>
</dbReference>